<protein>
    <submittedName>
        <fullName evidence="2">Thiolase</fullName>
    </submittedName>
</protein>
<dbReference type="PIRSF" id="PIRSF000429">
    <property type="entry name" value="Ac-CoA_Ac_transf"/>
    <property type="match status" value="1"/>
</dbReference>
<dbReference type="AlphaFoldDB" id="A0A916UUU3"/>
<dbReference type="SUPFAM" id="SSF53901">
    <property type="entry name" value="Thiolase-like"/>
    <property type="match status" value="1"/>
</dbReference>
<accession>A0A916UUU3</accession>
<evidence type="ECO:0000259" key="1">
    <source>
        <dbReference type="Pfam" id="PF22691"/>
    </source>
</evidence>
<sequence length="404" mass="42493">MSLRSDSAVAIAGVGETAVGNLPGTHSTELYIEAARRAIEDSGLAKSEIDGLLTTASVVDDNVRHHMVIAEHLGLFCKTLCDTLRTGGAAFGYAVQLAQWAVQSGRCRAVLVVSADNLLSGPGAGHGVTAYTELGAHSLEFEVPFGGHIPSFYALVAARHMHEYGTTEEQLAAIAVACRKHAALNPAAQKRTPITIDDVINSRRISSPLKLLDCSLISDGGGAVIVTTLERARDLKQRPIRVLGTGQAQSYYHMGHLAGGVGLPRERKGEFNLTSTVQKVAGRDAFGEAGITPADIDVAEIYDSFTITALMQFEDLGFCKKGEGGAFVEGGRIELGGALPTNTHGGLLSYAHPGMPGGIFHLIEGVRQLRHQCGPRQVEGAQTALVTAVSAVASNHSVCILGRD</sequence>
<comment type="caution">
    <text evidence="2">The sequence shown here is derived from an EMBL/GenBank/DDBJ whole genome shotgun (WGS) entry which is preliminary data.</text>
</comment>
<evidence type="ECO:0000313" key="3">
    <source>
        <dbReference type="Proteomes" id="UP000637002"/>
    </source>
</evidence>
<dbReference type="InterPro" id="IPR055140">
    <property type="entry name" value="Thiolase_C_2"/>
</dbReference>
<keyword evidence="3" id="KW-1185">Reference proteome</keyword>
<dbReference type="InterPro" id="IPR016039">
    <property type="entry name" value="Thiolase-like"/>
</dbReference>
<dbReference type="EMBL" id="BMGG01000011">
    <property type="protein sequence ID" value="GGC89490.1"/>
    <property type="molecule type" value="Genomic_DNA"/>
</dbReference>
<gene>
    <name evidence="2" type="ORF">GCM10010994_54160</name>
</gene>
<dbReference type="PANTHER" id="PTHR42870:SF1">
    <property type="entry name" value="NON-SPECIFIC LIPID-TRANSFER PROTEIN-LIKE 2"/>
    <property type="match status" value="1"/>
</dbReference>
<organism evidence="2 3">
    <name type="scientific">Chelatococcus reniformis</name>
    <dbReference type="NCBI Taxonomy" id="1494448"/>
    <lineage>
        <taxon>Bacteria</taxon>
        <taxon>Pseudomonadati</taxon>
        <taxon>Pseudomonadota</taxon>
        <taxon>Alphaproteobacteria</taxon>
        <taxon>Hyphomicrobiales</taxon>
        <taxon>Chelatococcaceae</taxon>
        <taxon>Chelatococcus</taxon>
    </lineage>
</organism>
<proteinExistence type="predicted"/>
<dbReference type="CDD" id="cd00829">
    <property type="entry name" value="SCP-x_thiolase"/>
    <property type="match status" value="1"/>
</dbReference>
<name>A0A916UUU3_9HYPH</name>
<evidence type="ECO:0000313" key="2">
    <source>
        <dbReference type="EMBL" id="GGC89490.1"/>
    </source>
</evidence>
<feature type="domain" description="Thiolase C-terminal" evidence="1">
    <location>
        <begin position="272"/>
        <end position="403"/>
    </location>
</feature>
<dbReference type="PANTHER" id="PTHR42870">
    <property type="entry name" value="ACETYL-COA C-ACETYLTRANSFERASE"/>
    <property type="match status" value="1"/>
</dbReference>
<dbReference type="Proteomes" id="UP000637002">
    <property type="component" value="Unassembled WGS sequence"/>
</dbReference>
<reference evidence="2" key="1">
    <citation type="journal article" date="2014" name="Int. J. Syst. Evol. Microbiol.">
        <title>Complete genome sequence of Corynebacterium casei LMG S-19264T (=DSM 44701T), isolated from a smear-ripened cheese.</title>
        <authorList>
            <consortium name="US DOE Joint Genome Institute (JGI-PGF)"/>
            <person name="Walter F."/>
            <person name="Albersmeier A."/>
            <person name="Kalinowski J."/>
            <person name="Ruckert C."/>
        </authorList>
    </citation>
    <scope>NUCLEOTIDE SEQUENCE</scope>
    <source>
        <strain evidence="2">CGMCC 1.12919</strain>
    </source>
</reference>
<dbReference type="Pfam" id="PF22691">
    <property type="entry name" value="Thiolase_C_1"/>
    <property type="match status" value="1"/>
</dbReference>
<dbReference type="Gene3D" id="3.40.47.10">
    <property type="match status" value="1"/>
</dbReference>
<dbReference type="RefSeq" id="WP_188612296.1">
    <property type="nucleotide sequence ID" value="NZ_BMGG01000011.1"/>
</dbReference>
<reference evidence="2" key="2">
    <citation type="submission" date="2020-09" db="EMBL/GenBank/DDBJ databases">
        <authorList>
            <person name="Sun Q."/>
            <person name="Zhou Y."/>
        </authorList>
    </citation>
    <scope>NUCLEOTIDE SEQUENCE</scope>
    <source>
        <strain evidence="2">CGMCC 1.12919</strain>
    </source>
</reference>
<dbReference type="GO" id="GO:0003988">
    <property type="term" value="F:acetyl-CoA C-acyltransferase activity"/>
    <property type="evidence" value="ECO:0007669"/>
    <property type="project" value="UniProtKB-ARBA"/>
</dbReference>
<dbReference type="InterPro" id="IPR002155">
    <property type="entry name" value="Thiolase"/>
</dbReference>